<keyword evidence="1" id="KW-0560">Oxidoreductase</keyword>
<dbReference type="Proteomes" id="UP000727993">
    <property type="component" value="Unassembled WGS sequence"/>
</dbReference>
<evidence type="ECO:0000313" key="1">
    <source>
        <dbReference type="EMBL" id="MBK9298106.1"/>
    </source>
</evidence>
<reference evidence="1 2" key="1">
    <citation type="submission" date="2020-10" db="EMBL/GenBank/DDBJ databases">
        <title>Connecting structure to function with the recovery of over 1000 high-quality activated sludge metagenome-assembled genomes encoding full-length rRNA genes using long-read sequencing.</title>
        <authorList>
            <person name="Singleton C.M."/>
            <person name="Petriglieri F."/>
            <person name="Kristensen J.M."/>
            <person name="Kirkegaard R.H."/>
            <person name="Michaelsen T.Y."/>
            <person name="Andersen M.H."/>
            <person name="Karst S.M."/>
            <person name="Dueholm M.S."/>
            <person name="Nielsen P.H."/>
            <person name="Albertsen M."/>
        </authorList>
    </citation>
    <scope>NUCLEOTIDE SEQUENCE [LARGE SCALE GENOMIC DNA]</scope>
    <source>
        <strain evidence="1">Lyne_18-Q3-R50-59_MAXAC.006</strain>
    </source>
</reference>
<dbReference type="SUPFAM" id="SSF51197">
    <property type="entry name" value="Clavaminate synthase-like"/>
    <property type="match status" value="1"/>
</dbReference>
<dbReference type="EMBL" id="JADJZA010000008">
    <property type="protein sequence ID" value="MBK9298106.1"/>
    <property type="molecule type" value="Genomic_DNA"/>
</dbReference>
<gene>
    <name evidence="1" type="ORF">IPN02_14985</name>
</gene>
<proteinExistence type="predicted"/>
<dbReference type="Gene3D" id="2.60.120.620">
    <property type="entry name" value="q2cbj1_9rhob like domain"/>
    <property type="match status" value="1"/>
</dbReference>
<dbReference type="Pfam" id="PF05721">
    <property type="entry name" value="PhyH"/>
    <property type="match status" value="1"/>
</dbReference>
<evidence type="ECO:0000313" key="2">
    <source>
        <dbReference type="Proteomes" id="UP000727993"/>
    </source>
</evidence>
<protein>
    <submittedName>
        <fullName evidence="1">Phytanoyl-CoA dioxygenase family protein</fullName>
    </submittedName>
</protein>
<dbReference type="InterPro" id="IPR008775">
    <property type="entry name" value="Phytyl_CoA_dOase-like"/>
</dbReference>
<dbReference type="GO" id="GO:0016706">
    <property type="term" value="F:2-oxoglutarate-dependent dioxygenase activity"/>
    <property type="evidence" value="ECO:0007669"/>
    <property type="project" value="UniProtKB-ARBA"/>
</dbReference>
<organism evidence="1 2">
    <name type="scientific">Candidatus Neomicrothrix subdominans</name>
    <dbReference type="NCBI Taxonomy" id="2954438"/>
    <lineage>
        <taxon>Bacteria</taxon>
        <taxon>Bacillati</taxon>
        <taxon>Actinomycetota</taxon>
        <taxon>Acidimicrobiia</taxon>
        <taxon>Acidimicrobiales</taxon>
        <taxon>Microthrixaceae</taxon>
        <taxon>Candidatus Neomicrothrix</taxon>
    </lineage>
</organism>
<dbReference type="AlphaFoldDB" id="A0A936TDY3"/>
<accession>A0A936TDY3</accession>
<sequence length="89" mass="9745">MKRQTYGVPQNDDLAWLTERGRLDVFEGDPGSVVFFDCNVMHGSPDNITPAPRTNAFFCYNAVDNALVEPFGGTAPRPNHIASRAFATA</sequence>
<keyword evidence="1" id="KW-0223">Dioxygenase</keyword>
<name>A0A936TDY3_9ACTN</name>
<comment type="caution">
    <text evidence="1">The sequence shown here is derived from an EMBL/GenBank/DDBJ whole genome shotgun (WGS) entry which is preliminary data.</text>
</comment>